<feature type="region of interest" description="Disordered" evidence="1">
    <location>
        <begin position="619"/>
        <end position="645"/>
    </location>
</feature>
<feature type="compositionally biased region" description="Basic and acidic residues" evidence="1">
    <location>
        <begin position="1478"/>
        <end position="1499"/>
    </location>
</feature>
<feature type="compositionally biased region" description="Basic and acidic residues" evidence="1">
    <location>
        <begin position="236"/>
        <end position="245"/>
    </location>
</feature>
<sequence length="1719" mass="179322">MSPSSVQSPRSLQPPANSHTGLGGSCSASETAASLDPYTVSPEVTEQGEHPQEVRGPEGSPLPRASLPWEHPCPSASMPFTEGCLASSEAEAPDDGIPTNHLRMDPSPNIPGDILPTFTPESNGPTQHSMAARTSGTEGDKELKEEGRSSSSSRIGQLPGISLVPLQEPRTELLRGEGEGPRDFELQRKDDMDDSSSPESATKASAATQLGMQNSAVLESPPKLESMVPQDSVLRSSDKERDRAEMLPPYTAKNLKFLGGCHPSKSNSGANPGAGTSTASQESCQQTVEMHLPYAEPPSGPLGLTTAPADSGSWKETLDTSDAQSHPQIGTSGTEPQQVVSVAAASRPDGSLLLSTEPPPFTTTEETHTVSSLTAHPAAWNKVASEEATETVSETKMSVSADLATTKQMVTGMVEPKPTSNLKTQEQPEGSLQRVPAPFLQGQNDTAQEGLLLPTFSHGVSNESSRRSVGPSDDPKAPKNIENSVVAREESTSHGDNPEGQQEATRALAGAESGNHDEEKSQAFQGKPHLKTEKDEVSKPHSNTENKITPSSDSTQPLRQEVVGHKAGSHSGSAEVVGQVVAESHVTDTATSLRKLHKEDTTLSSASDGTGEHFLPQEAIWESSRSQTKSPIMLQDRGGSEATGSLPALESEKADFLPATAVEDVPKAGEMEDILQLKNSHPPSHQPCYGCDGEGLLMSPGQPCGMEKVEPGQEVHADASSSPNGKDSTLGHGLALLRLEQDCKRKLSCPEDSLPPPSKNPLQPLQLDPEASISAILHDKAQSPTNGQRACLSGSGPKKQSTDPSPILVPENGKPWADVSVPTQGGKQQELEPPSKGSLCNTPSSSPKDTALGGAPSEMSELSTPLGQELPALGGNEQEGTGRSSQPSEILPPAAATSLTGNLGGKDSSCIGQGLSKSQQELDDALKTGRQCEEARCENSGISEARDILPLPQGLDRIETASRNIAEVPPCPPDSIALLDTAHCSPDPVSTSPRVTTTQNALESETCAESQKESAPQLEMEQMPTLGSEVQSPLGSFQRAEEQDGKGGSSEVNVDASQGDPGMKQASEAQESALSSGFFQTDQSLTTLNEPRQLAQLEPSCGDASLSAGESDGIPRSTVDVLTRHTFDTLAQPPEGTVPDTPYLHIDGAARKEAEDGSMRTVSSEDPGVPHQSPVKEPPPAVQNDTPEKIPSASFTTVLQPGTASGDIPAAGNDHGIPQAGPTEGHVSLVPYLDRMPLLVRDEQTARETPVAAAPEANARPSELAACPASEEAARETEGNRERAVELTPDLRVVTSGSEGASSKQTSITAGLSDFREHITKIFEQSVLGVIAADRPHSMPSTKSEVPRSVLFGGPDVSLNSEKLLDGAHGAAAAPLPVPPAGLQVEKRESAIEAEGSHPVPPDPAPEKLVVGLVETALEETCPGTVAEGEGTGEPGQGARAHSQARSRQELAVGLPSSAAVQGVAAERAPGFPVAPQSHRDADEASAQDDKGHSVKEHLGTFPSNGQRREDGAQDPTHTKGPSNLSGSTSAQDGSCRGSVFNVPESNSEPQIPSTPGGERQVEASVSTADMQNVLCSQDAPKMLAGEVSTAPLDPSKMAGAAEEAEGDVTPSRAETWACVSGDLLETGTTGMLPGVAGDSAQPGSCQDSGCSNRAQAMEDTVTLPGDSQVEYQQAKEELGPQLPAPVGPGKTSISSPPEPDESKDEKLHLSVPELLTDR</sequence>
<feature type="compositionally biased region" description="Polar residues" evidence="1">
    <location>
        <begin position="195"/>
        <end position="217"/>
    </location>
</feature>
<feature type="region of interest" description="Disordered" evidence="1">
    <location>
        <begin position="1589"/>
        <end position="1613"/>
    </location>
</feature>
<protein>
    <submittedName>
        <fullName evidence="2">Transforming acidic coiled-coil-containing protein 2</fullName>
    </submittedName>
</protein>
<feature type="compositionally biased region" description="Basic and acidic residues" evidence="1">
    <location>
        <begin position="707"/>
        <end position="717"/>
    </location>
</feature>
<feature type="region of interest" description="Disordered" evidence="1">
    <location>
        <begin position="1420"/>
        <end position="1567"/>
    </location>
</feature>
<feature type="compositionally biased region" description="Basic and acidic residues" evidence="1">
    <location>
        <begin position="530"/>
        <end position="544"/>
    </location>
</feature>
<reference evidence="2 3" key="1">
    <citation type="submission" date="2024-08" db="EMBL/GenBank/DDBJ databases">
        <title>The draft genome of Apodemus speciosus.</title>
        <authorList>
            <person name="Nabeshima K."/>
            <person name="Suzuki S."/>
            <person name="Onuma M."/>
        </authorList>
    </citation>
    <scope>NUCLEOTIDE SEQUENCE [LARGE SCALE GENOMIC DNA]</scope>
    <source>
        <strain evidence="2">IB14-021</strain>
    </source>
</reference>
<feature type="compositionally biased region" description="Low complexity" evidence="1">
    <location>
        <begin position="1065"/>
        <end position="1076"/>
    </location>
</feature>
<feature type="compositionally biased region" description="Polar residues" evidence="1">
    <location>
        <begin position="1077"/>
        <end position="1090"/>
    </location>
</feature>
<feature type="compositionally biased region" description="Basic and acidic residues" evidence="1">
    <location>
        <begin position="47"/>
        <end position="56"/>
    </location>
</feature>
<keyword evidence="3" id="KW-1185">Reference proteome</keyword>
<feature type="compositionally biased region" description="Polar residues" evidence="1">
    <location>
        <begin position="1544"/>
        <end position="1554"/>
    </location>
</feature>
<feature type="region of interest" description="Disordered" evidence="1">
    <location>
        <begin position="702"/>
        <end position="733"/>
    </location>
</feature>
<feature type="region of interest" description="Disordered" evidence="1">
    <location>
        <begin position="1246"/>
        <end position="1307"/>
    </location>
</feature>
<feature type="compositionally biased region" description="Basic and acidic residues" evidence="1">
    <location>
        <begin position="1272"/>
        <end position="1285"/>
    </location>
</feature>
<feature type="compositionally biased region" description="Basic and acidic residues" evidence="1">
    <location>
        <begin position="1148"/>
        <end position="1158"/>
    </location>
</feature>
<feature type="region of interest" description="Disordered" evidence="1">
    <location>
        <begin position="411"/>
        <end position="575"/>
    </location>
</feature>
<gene>
    <name evidence="2" type="ORF">APTSU1_000801200</name>
</gene>
<feature type="compositionally biased region" description="Polar residues" evidence="1">
    <location>
        <begin position="838"/>
        <end position="848"/>
    </location>
</feature>
<feature type="compositionally biased region" description="Polar residues" evidence="1">
    <location>
        <begin position="1295"/>
        <end position="1307"/>
    </location>
</feature>
<feature type="compositionally biased region" description="Polar residues" evidence="1">
    <location>
        <begin position="418"/>
        <end position="430"/>
    </location>
</feature>
<evidence type="ECO:0000256" key="1">
    <source>
        <dbReference type="SAM" id="MobiDB-lite"/>
    </source>
</evidence>
<feature type="region of interest" description="Disordered" evidence="1">
    <location>
        <begin position="966"/>
        <end position="1116"/>
    </location>
</feature>
<feature type="compositionally biased region" description="Polar residues" evidence="1">
    <location>
        <begin position="1520"/>
        <end position="1533"/>
    </location>
</feature>
<feature type="compositionally biased region" description="Polar residues" evidence="1">
    <location>
        <begin position="545"/>
        <end position="558"/>
    </location>
</feature>
<feature type="region of interest" description="Disordered" evidence="1">
    <location>
        <begin position="1128"/>
        <end position="1226"/>
    </location>
</feature>
<feature type="compositionally biased region" description="Polar residues" evidence="1">
    <location>
        <begin position="878"/>
        <end position="888"/>
    </location>
</feature>
<dbReference type="PANTHER" id="PTHR13924:SF11">
    <property type="entry name" value="TRANSFORMING ACIDIC COILED-COIL-CONTAINING PROTEIN 2"/>
    <property type="match status" value="1"/>
</dbReference>
<feature type="compositionally biased region" description="Basic and acidic residues" evidence="1">
    <location>
        <begin position="487"/>
        <end position="497"/>
    </location>
</feature>
<feature type="compositionally biased region" description="Polar residues" evidence="1">
    <location>
        <begin position="1193"/>
        <end position="1203"/>
    </location>
</feature>
<dbReference type="Proteomes" id="UP001623349">
    <property type="component" value="Unassembled WGS sequence"/>
</dbReference>
<feature type="region of interest" description="Disordered" evidence="1">
    <location>
        <begin position="1666"/>
        <end position="1719"/>
    </location>
</feature>
<evidence type="ECO:0000313" key="2">
    <source>
        <dbReference type="EMBL" id="GAB1292781.1"/>
    </source>
</evidence>
<feature type="compositionally biased region" description="Polar residues" evidence="1">
    <location>
        <begin position="1"/>
        <end position="32"/>
    </location>
</feature>
<feature type="compositionally biased region" description="Polar residues" evidence="1">
    <location>
        <begin position="119"/>
        <end position="137"/>
    </location>
</feature>
<feature type="compositionally biased region" description="Polar residues" evidence="1">
    <location>
        <begin position="320"/>
        <end position="340"/>
    </location>
</feature>
<proteinExistence type="predicted"/>
<feature type="region of interest" description="Disordered" evidence="1">
    <location>
        <begin position="1388"/>
        <end position="1407"/>
    </location>
</feature>
<organism evidence="2 3">
    <name type="scientific">Apodemus speciosus</name>
    <name type="common">Large Japanese field mouse</name>
    <dbReference type="NCBI Taxonomy" id="105296"/>
    <lineage>
        <taxon>Eukaryota</taxon>
        <taxon>Metazoa</taxon>
        <taxon>Chordata</taxon>
        <taxon>Craniata</taxon>
        <taxon>Vertebrata</taxon>
        <taxon>Euteleostomi</taxon>
        <taxon>Mammalia</taxon>
        <taxon>Eutheria</taxon>
        <taxon>Euarchontoglires</taxon>
        <taxon>Glires</taxon>
        <taxon>Rodentia</taxon>
        <taxon>Myomorpha</taxon>
        <taxon>Muroidea</taxon>
        <taxon>Muridae</taxon>
        <taxon>Murinae</taxon>
        <taxon>Apodemus</taxon>
    </lineage>
</organism>
<dbReference type="PANTHER" id="PTHR13924">
    <property type="entry name" value="TRANSFORMING ACIDIC COILED-COIL CONTAINING PROTEIN 1/2"/>
    <property type="match status" value="1"/>
</dbReference>
<dbReference type="InterPro" id="IPR039915">
    <property type="entry name" value="TACC"/>
</dbReference>
<evidence type="ECO:0000313" key="3">
    <source>
        <dbReference type="Proteomes" id="UP001623349"/>
    </source>
</evidence>
<comment type="caution">
    <text evidence="2">The sequence shown here is derived from an EMBL/GenBank/DDBJ whole genome shotgun (WGS) entry which is preliminary data.</text>
</comment>
<name>A0ABQ0F136_APOSI</name>
<feature type="compositionally biased region" description="Basic and acidic residues" evidence="1">
    <location>
        <begin position="169"/>
        <end position="191"/>
    </location>
</feature>
<feature type="compositionally biased region" description="Polar residues" evidence="1">
    <location>
        <begin position="264"/>
        <end position="288"/>
    </location>
</feature>
<feature type="region of interest" description="Disordered" evidence="1">
    <location>
        <begin position="257"/>
        <end position="372"/>
    </location>
</feature>
<feature type="compositionally biased region" description="Polar residues" evidence="1">
    <location>
        <begin position="988"/>
        <end position="1009"/>
    </location>
</feature>
<feature type="compositionally biased region" description="Basic and acidic residues" evidence="1">
    <location>
        <begin position="138"/>
        <end position="148"/>
    </location>
</feature>
<dbReference type="EMBL" id="BAAFST010000007">
    <property type="protein sequence ID" value="GAB1292781.1"/>
    <property type="molecule type" value="Genomic_DNA"/>
</dbReference>
<feature type="region of interest" description="Disordered" evidence="1">
    <location>
        <begin position="1"/>
        <end position="245"/>
    </location>
</feature>
<feature type="compositionally biased region" description="Polar residues" evidence="1">
    <location>
        <begin position="1642"/>
        <end position="1654"/>
    </location>
</feature>
<feature type="region of interest" description="Disordered" evidence="1">
    <location>
        <begin position="747"/>
        <end position="915"/>
    </location>
</feature>
<accession>A0ABQ0F136</accession>
<feature type="region of interest" description="Disordered" evidence="1">
    <location>
        <begin position="1630"/>
        <end position="1654"/>
    </location>
</feature>